<evidence type="ECO:0000256" key="13">
    <source>
        <dbReference type="SAM" id="MobiDB-lite"/>
    </source>
</evidence>
<comment type="caution">
    <text evidence="17">The sequence shown here is derived from an EMBL/GenBank/DDBJ whole genome shotgun (WGS) entry which is preliminary data.</text>
</comment>
<name>A0A9X2ANI2_9BURK</name>
<evidence type="ECO:0000313" key="17">
    <source>
        <dbReference type="EMBL" id="MCJ0763790.1"/>
    </source>
</evidence>
<dbReference type="Gene3D" id="2.40.170.20">
    <property type="entry name" value="TonB-dependent receptor, beta-barrel domain"/>
    <property type="match status" value="1"/>
</dbReference>
<comment type="similarity">
    <text evidence="2 11 12">Belongs to the TonB-dependent receptor family.</text>
</comment>
<dbReference type="RefSeq" id="WP_243306367.1">
    <property type="nucleotide sequence ID" value="NZ_JALGBI010000001.1"/>
</dbReference>
<keyword evidence="9 17" id="KW-0675">Receptor</keyword>
<feature type="chain" id="PRO_5040785452" evidence="14">
    <location>
        <begin position="30"/>
        <end position="746"/>
    </location>
</feature>
<evidence type="ECO:0000256" key="5">
    <source>
        <dbReference type="ARBA" id="ARBA00022692"/>
    </source>
</evidence>
<evidence type="ECO:0000259" key="16">
    <source>
        <dbReference type="Pfam" id="PF07715"/>
    </source>
</evidence>
<dbReference type="InterPro" id="IPR010949">
    <property type="entry name" value="TonB_Hb/transfer/lactofer_rcpt"/>
</dbReference>
<feature type="signal peptide" evidence="14">
    <location>
        <begin position="1"/>
        <end position="29"/>
    </location>
</feature>
<evidence type="ECO:0000256" key="14">
    <source>
        <dbReference type="SAM" id="SignalP"/>
    </source>
</evidence>
<dbReference type="GO" id="GO:0044718">
    <property type="term" value="P:siderophore transmembrane transport"/>
    <property type="evidence" value="ECO:0007669"/>
    <property type="project" value="TreeGrafter"/>
</dbReference>
<evidence type="ECO:0000256" key="1">
    <source>
        <dbReference type="ARBA" id="ARBA00004571"/>
    </source>
</evidence>
<dbReference type="AlphaFoldDB" id="A0A9X2ANI2"/>
<evidence type="ECO:0000256" key="6">
    <source>
        <dbReference type="ARBA" id="ARBA00022729"/>
    </source>
</evidence>
<dbReference type="GO" id="GO:0009279">
    <property type="term" value="C:cell outer membrane"/>
    <property type="evidence" value="ECO:0007669"/>
    <property type="project" value="UniProtKB-SubCell"/>
</dbReference>
<keyword evidence="6 14" id="KW-0732">Signal</keyword>
<comment type="subcellular location">
    <subcellularLocation>
        <location evidence="1 11">Cell outer membrane</location>
        <topology evidence="1 11">Multi-pass membrane protein</topology>
    </subcellularLocation>
</comment>
<dbReference type="PANTHER" id="PTHR30069:SF29">
    <property type="entry name" value="HEMOGLOBIN AND HEMOGLOBIN-HAPTOGLOBIN-BINDING PROTEIN 1-RELATED"/>
    <property type="match status" value="1"/>
</dbReference>
<accession>A0A9X2ANI2</accession>
<keyword evidence="3 11" id="KW-0813">Transport</keyword>
<dbReference type="InterPro" id="IPR036942">
    <property type="entry name" value="Beta-barrel_TonB_sf"/>
</dbReference>
<feature type="domain" description="TonB-dependent receptor plug" evidence="16">
    <location>
        <begin position="60"/>
        <end position="176"/>
    </location>
</feature>
<keyword evidence="7 12" id="KW-0798">TonB box</keyword>
<evidence type="ECO:0000259" key="15">
    <source>
        <dbReference type="Pfam" id="PF00593"/>
    </source>
</evidence>
<dbReference type="Pfam" id="PF00593">
    <property type="entry name" value="TonB_dep_Rec_b-barrel"/>
    <property type="match status" value="1"/>
</dbReference>
<keyword evidence="18" id="KW-1185">Reference proteome</keyword>
<dbReference type="GO" id="GO:0015232">
    <property type="term" value="F:heme transmembrane transporter activity"/>
    <property type="evidence" value="ECO:0007669"/>
    <property type="project" value="InterPro"/>
</dbReference>
<keyword evidence="5 11" id="KW-0812">Transmembrane</keyword>
<evidence type="ECO:0000256" key="9">
    <source>
        <dbReference type="ARBA" id="ARBA00023170"/>
    </source>
</evidence>
<dbReference type="PROSITE" id="PS52016">
    <property type="entry name" value="TONB_DEPENDENT_REC_3"/>
    <property type="match status" value="1"/>
</dbReference>
<dbReference type="EMBL" id="JALGBI010000001">
    <property type="protein sequence ID" value="MCJ0763790.1"/>
    <property type="molecule type" value="Genomic_DNA"/>
</dbReference>
<gene>
    <name evidence="17" type="ORF">MMF98_11290</name>
</gene>
<dbReference type="Proteomes" id="UP001139447">
    <property type="component" value="Unassembled WGS sequence"/>
</dbReference>
<evidence type="ECO:0000256" key="12">
    <source>
        <dbReference type="RuleBase" id="RU003357"/>
    </source>
</evidence>
<dbReference type="Gene3D" id="2.170.130.10">
    <property type="entry name" value="TonB-dependent receptor, plug domain"/>
    <property type="match status" value="1"/>
</dbReference>
<dbReference type="CDD" id="cd01347">
    <property type="entry name" value="ligand_gated_channel"/>
    <property type="match status" value="1"/>
</dbReference>
<feature type="domain" description="TonB-dependent receptor-like beta-barrel" evidence="15">
    <location>
        <begin position="298"/>
        <end position="707"/>
    </location>
</feature>
<evidence type="ECO:0000256" key="4">
    <source>
        <dbReference type="ARBA" id="ARBA00022452"/>
    </source>
</evidence>
<dbReference type="PANTHER" id="PTHR30069">
    <property type="entry name" value="TONB-DEPENDENT OUTER MEMBRANE RECEPTOR"/>
    <property type="match status" value="1"/>
</dbReference>
<keyword evidence="8 11" id="KW-0472">Membrane</keyword>
<protein>
    <submittedName>
        <fullName evidence="17">TonB-dependent hemoglobin/transferrin/lactoferrin family receptor</fullName>
    </submittedName>
</protein>
<evidence type="ECO:0000256" key="8">
    <source>
        <dbReference type="ARBA" id="ARBA00023136"/>
    </source>
</evidence>
<dbReference type="SUPFAM" id="SSF56935">
    <property type="entry name" value="Porins"/>
    <property type="match status" value="1"/>
</dbReference>
<evidence type="ECO:0000256" key="2">
    <source>
        <dbReference type="ARBA" id="ARBA00009810"/>
    </source>
</evidence>
<dbReference type="GO" id="GO:0015344">
    <property type="term" value="F:siderophore uptake transmembrane transporter activity"/>
    <property type="evidence" value="ECO:0007669"/>
    <property type="project" value="TreeGrafter"/>
</dbReference>
<dbReference type="NCBIfam" id="TIGR01786">
    <property type="entry name" value="TonB-hemlactrns"/>
    <property type="match status" value="1"/>
</dbReference>
<keyword evidence="4 11" id="KW-1134">Transmembrane beta strand</keyword>
<evidence type="ECO:0000313" key="18">
    <source>
        <dbReference type="Proteomes" id="UP001139447"/>
    </source>
</evidence>
<organism evidence="17 18">
    <name type="scientific">Variovorax terrae</name>
    <dbReference type="NCBI Taxonomy" id="2923278"/>
    <lineage>
        <taxon>Bacteria</taxon>
        <taxon>Pseudomonadati</taxon>
        <taxon>Pseudomonadota</taxon>
        <taxon>Betaproteobacteria</taxon>
        <taxon>Burkholderiales</taxon>
        <taxon>Comamonadaceae</taxon>
        <taxon>Variovorax</taxon>
    </lineage>
</organism>
<dbReference type="NCBIfam" id="TIGR01785">
    <property type="entry name" value="TonB-hemin"/>
    <property type="match status" value="1"/>
</dbReference>
<sequence>MAYPVSLFRFRMRQLPWLVALACGPIVQAQTVPAQQVALGASTLREVVVSGSRSEQLGDELPASLDVINAKELEEGQIRDIRDAAKNLPNVSVKRAPARFSLAAGNTGRDGNAGFNIRGLDGNRVLLMVDGIRVPRSYVFSANAFGRDYFDIGLVHRIEVIRGPASALYGSDGMAGLVNFITHEPADFLRPGKTLGGQASMGYSGDDKGVWLGGTVAGRANEVVDWLLSTRVNRGQGLANMGTNDAPNADRTMPNPERDRGGSLLGKLVIKPGGGQKHTLTFEHVDKKASYNLLSAVAKPPLAATSTIASDSYTTLDRSRLTWDARYRPDAAWADHLQTVLSYQTAGSREYVFEDRNTAADRVRDTTYDEKTLQANVQAEKMLRSPGGWSQKITYGLDYTSTRVTNLQTGLTPPAGETFPLKRFPDTRESSSAVYLQDEFIANDWSITPGVRVDRFKLKADQAGFVPVAASLSGSAVSPKLGVLFRATPQWSVFGNYASGFKAPNANQVNGFFENITAFYKTIPNPALKPEKSRNIEVGARGRLDRLTLDVAAFTGRYSELIEDARQVGGAGVPGNPTVFQSVNIGQARISGFEVKGSMDWGRVAGGQLSTPFAYGRTRGKDLTTGKPLNSIDPARLNLGVKYATPAWDLRLDAIHRSAKSASDIDSASLVTPPATQFTVPAATTLDLSGQWRIRRDLRLNAGIRNLTNKKYWNWSDVRGLSAASTVTDAYTQPGRYLSVSLVADF</sequence>
<evidence type="ECO:0000256" key="3">
    <source>
        <dbReference type="ARBA" id="ARBA00022448"/>
    </source>
</evidence>
<dbReference type="InterPro" id="IPR012910">
    <property type="entry name" value="Plug_dom"/>
</dbReference>
<evidence type="ECO:0000256" key="10">
    <source>
        <dbReference type="ARBA" id="ARBA00023237"/>
    </source>
</evidence>
<proteinExistence type="inferred from homology"/>
<keyword evidence="10 11" id="KW-0998">Cell outer membrane</keyword>
<reference evidence="17" key="1">
    <citation type="submission" date="2022-03" db="EMBL/GenBank/DDBJ databases">
        <authorList>
            <person name="Woo C.Y."/>
        </authorList>
    </citation>
    <scope>NUCLEOTIDE SEQUENCE</scope>
    <source>
        <strain evidence="17">CYS-02</strain>
    </source>
</reference>
<dbReference type="InterPro" id="IPR039426">
    <property type="entry name" value="TonB-dep_rcpt-like"/>
</dbReference>
<dbReference type="InterPro" id="IPR037066">
    <property type="entry name" value="Plug_dom_sf"/>
</dbReference>
<dbReference type="InterPro" id="IPR011276">
    <property type="entry name" value="TonB_haem/Hb_rcpt"/>
</dbReference>
<dbReference type="Pfam" id="PF07715">
    <property type="entry name" value="Plug"/>
    <property type="match status" value="1"/>
</dbReference>
<dbReference type="InterPro" id="IPR000531">
    <property type="entry name" value="Beta-barrel_TonB"/>
</dbReference>
<feature type="region of interest" description="Disordered" evidence="13">
    <location>
        <begin position="238"/>
        <end position="261"/>
    </location>
</feature>
<evidence type="ECO:0000256" key="11">
    <source>
        <dbReference type="PROSITE-ProRule" id="PRU01360"/>
    </source>
</evidence>
<evidence type="ECO:0000256" key="7">
    <source>
        <dbReference type="ARBA" id="ARBA00023077"/>
    </source>
</evidence>